<dbReference type="GO" id="GO:0004386">
    <property type="term" value="F:helicase activity"/>
    <property type="evidence" value="ECO:0007669"/>
    <property type="project" value="UniProtKB-KW"/>
</dbReference>
<dbReference type="RefSeq" id="WP_308950816.1">
    <property type="nucleotide sequence ID" value="NZ_JARXHW010000028.1"/>
</dbReference>
<feature type="domain" description="Helicase ATP-binding" evidence="2">
    <location>
        <begin position="413"/>
        <end position="579"/>
    </location>
</feature>
<dbReference type="Gene3D" id="3.40.50.300">
    <property type="entry name" value="P-loop containing nucleotide triphosphate hydrolases"/>
    <property type="match status" value="1"/>
</dbReference>
<dbReference type="InterPro" id="IPR014001">
    <property type="entry name" value="Helicase_ATP-bd"/>
</dbReference>
<protein>
    <submittedName>
        <fullName evidence="4">DEAD/DEAH box helicase</fullName>
        <ecNumber evidence="4">3.6.4.-</ecNumber>
    </submittedName>
</protein>
<reference evidence="4 5" key="1">
    <citation type="submission" date="2023-04" db="EMBL/GenBank/DDBJ databases">
        <title>A novel bacteria isolated from coastal sediment.</title>
        <authorList>
            <person name="Liu X.-J."/>
            <person name="Du Z.-J."/>
        </authorList>
    </citation>
    <scope>NUCLEOTIDE SEQUENCE [LARGE SCALE GENOMIC DNA]</scope>
    <source>
        <strain evidence="4 5">SDUM461003</strain>
    </source>
</reference>
<dbReference type="CDD" id="cd18012">
    <property type="entry name" value="DEXQc_arch_SWI2_SNF2"/>
    <property type="match status" value="1"/>
</dbReference>
<evidence type="ECO:0000313" key="4">
    <source>
        <dbReference type="EMBL" id="MDQ8208297.1"/>
    </source>
</evidence>
<dbReference type="SMART" id="SM00490">
    <property type="entry name" value="HELICc"/>
    <property type="match status" value="1"/>
</dbReference>
<dbReference type="Gene3D" id="3.40.50.10810">
    <property type="entry name" value="Tandem AAA-ATPase domain"/>
    <property type="match status" value="1"/>
</dbReference>
<evidence type="ECO:0000259" key="2">
    <source>
        <dbReference type="PROSITE" id="PS51192"/>
    </source>
</evidence>
<sequence length="879" mass="97182">MHSQLELTPHGLVIAQRPVAASLEAFSDSESAGLFQIAGHKLPSDLDASVHFWKAFTESFIRAFCHLPETTSTTVNIPAPDPSTLAERILTAPPMRGAEYLSSDCLLAIWQRLNDWAAAQIARDGLAPFLAEHAPRWARVGRVTLHLAENKSDPEYPFAFMASYASGLTASGQVQQLPLGKALQEYAGAQDKGALLKLLSPLHAAAQQCDFLNELIETGDIFHPLVWLPEEAFRFLKNAPIYEDAGLLVRLPNWWKKRGKRPQVSATLGQKKRSSVGKDALLDFRLEVVIDGVPLSAAEIEQLLAGEDGLVLLSGQWIEVDRAKLQQALEHWQAVAAQGGLSLIEGMRLLAGAPADLSQEAESEGSQEWAFAQAGDWLQETLDQLRNPERTAPPETLQATLRPYQEKGLNWLWFCAQTGLGACLADDMGLGKTIQVLAALLRKQAELPDTPPSLLVVPASLIGNWQREAQKFAPSLRIGIAHRSSAASDAMRHSAEGLAEGAYDLIITTYGMLSRLDWLSKVAWHWVVLDEAQAIKNHSTHQSKAVRQLQAHARFALTGTPIENHLGDLWSLFDFLNPGLLGNANQFKRFAKSLASGDGENYAPLRRLVAPYILRRLKTDKSIISDLPDKTEMKVFCGLSTKQAKLYQQTAKTLETELKSTAGIQRKGLVLAYLMRFKQICNHPDQLTKTGDYTPKDSAKFTRLAELCSEIESRGEKVLIFTQFKEITDPLEACLAEVFGRNGLILHGGTPITERPSMVERFQREDGPPFFILSLKAGGTGLNLTAASHVIHFDRWWNPAIENQATDRAFRIGQRRHVLVHKFITTGTLEERIDKLISGKQNTANQILTSGSAEKAFTDMNNDELMDFVRLDLSQSTQS</sequence>
<name>A0ABU1AZ91_9BACT</name>
<dbReference type="PROSITE" id="PS51194">
    <property type="entry name" value="HELICASE_CTER"/>
    <property type="match status" value="1"/>
</dbReference>
<proteinExistence type="predicted"/>
<dbReference type="Pfam" id="PF12419">
    <property type="entry name" value="DUF3670"/>
    <property type="match status" value="1"/>
</dbReference>
<dbReference type="PROSITE" id="PS51192">
    <property type="entry name" value="HELICASE_ATP_BIND_1"/>
    <property type="match status" value="1"/>
</dbReference>
<dbReference type="SMART" id="SM00487">
    <property type="entry name" value="DEXDc"/>
    <property type="match status" value="1"/>
</dbReference>
<keyword evidence="5" id="KW-1185">Reference proteome</keyword>
<dbReference type="Proteomes" id="UP001225316">
    <property type="component" value="Unassembled WGS sequence"/>
</dbReference>
<keyword evidence="4" id="KW-0347">Helicase</keyword>
<keyword evidence="4" id="KW-0067">ATP-binding</keyword>
<dbReference type="Pfam" id="PF00271">
    <property type="entry name" value="Helicase_C"/>
    <property type="match status" value="1"/>
</dbReference>
<evidence type="ECO:0000256" key="1">
    <source>
        <dbReference type="ARBA" id="ARBA00022801"/>
    </source>
</evidence>
<dbReference type="InterPro" id="IPR038718">
    <property type="entry name" value="SNF2-like_sf"/>
</dbReference>
<dbReference type="InterPro" id="IPR001650">
    <property type="entry name" value="Helicase_C-like"/>
</dbReference>
<dbReference type="InterPro" id="IPR022138">
    <property type="entry name" value="DUF3670"/>
</dbReference>
<organism evidence="4 5">
    <name type="scientific">Thalassobacterium maritimum</name>
    <dbReference type="NCBI Taxonomy" id="3041265"/>
    <lineage>
        <taxon>Bacteria</taxon>
        <taxon>Pseudomonadati</taxon>
        <taxon>Verrucomicrobiota</taxon>
        <taxon>Opitutia</taxon>
        <taxon>Puniceicoccales</taxon>
        <taxon>Coraliomargaritaceae</taxon>
        <taxon>Thalassobacterium</taxon>
    </lineage>
</organism>
<dbReference type="PANTHER" id="PTHR10799">
    <property type="entry name" value="SNF2/RAD54 HELICASE FAMILY"/>
    <property type="match status" value="1"/>
</dbReference>
<dbReference type="Pfam" id="PF00176">
    <property type="entry name" value="SNF2-rel_dom"/>
    <property type="match status" value="1"/>
</dbReference>
<evidence type="ECO:0000259" key="3">
    <source>
        <dbReference type="PROSITE" id="PS51194"/>
    </source>
</evidence>
<comment type="caution">
    <text evidence="4">The sequence shown here is derived from an EMBL/GenBank/DDBJ whole genome shotgun (WGS) entry which is preliminary data.</text>
</comment>
<keyword evidence="1 4" id="KW-0378">Hydrolase</keyword>
<dbReference type="InterPro" id="IPR049730">
    <property type="entry name" value="SNF2/RAD54-like_C"/>
</dbReference>
<evidence type="ECO:0000313" key="5">
    <source>
        <dbReference type="Proteomes" id="UP001225316"/>
    </source>
</evidence>
<keyword evidence="4" id="KW-0547">Nucleotide-binding</keyword>
<dbReference type="GO" id="GO:0016787">
    <property type="term" value="F:hydrolase activity"/>
    <property type="evidence" value="ECO:0007669"/>
    <property type="project" value="UniProtKB-KW"/>
</dbReference>
<dbReference type="InterPro" id="IPR000330">
    <property type="entry name" value="SNF2_N"/>
</dbReference>
<accession>A0ABU1AZ91</accession>
<dbReference type="InterPro" id="IPR027417">
    <property type="entry name" value="P-loop_NTPase"/>
</dbReference>
<dbReference type="CDD" id="cd18793">
    <property type="entry name" value="SF2_C_SNF"/>
    <property type="match status" value="1"/>
</dbReference>
<dbReference type="SUPFAM" id="SSF52540">
    <property type="entry name" value="P-loop containing nucleoside triphosphate hydrolases"/>
    <property type="match status" value="2"/>
</dbReference>
<feature type="domain" description="Helicase C-terminal" evidence="3">
    <location>
        <begin position="703"/>
        <end position="861"/>
    </location>
</feature>
<dbReference type="EMBL" id="JARXHW010000028">
    <property type="protein sequence ID" value="MDQ8208297.1"/>
    <property type="molecule type" value="Genomic_DNA"/>
</dbReference>
<gene>
    <name evidence="4" type="ORF">QEH52_12305</name>
</gene>
<dbReference type="EC" id="3.6.4.-" evidence="4"/>